<keyword evidence="1" id="KW-0472">Membrane</keyword>
<keyword evidence="3" id="KW-1185">Reference proteome</keyword>
<evidence type="ECO:0000313" key="3">
    <source>
        <dbReference type="Proteomes" id="UP000523682"/>
    </source>
</evidence>
<evidence type="ECO:0000256" key="1">
    <source>
        <dbReference type="SAM" id="Phobius"/>
    </source>
</evidence>
<protein>
    <submittedName>
        <fullName evidence="2">DUF4229 domain-containing protein</fullName>
    </submittedName>
</protein>
<dbReference type="Proteomes" id="UP000523682">
    <property type="component" value="Unassembled WGS sequence"/>
</dbReference>
<comment type="caution">
    <text evidence="2">The sequence shown here is derived from an EMBL/GenBank/DDBJ whole genome shotgun (WGS) entry which is preliminary data.</text>
</comment>
<name>A0A7W2EC75_9CORY</name>
<keyword evidence="1" id="KW-1133">Transmembrane helix</keyword>
<dbReference type="RefSeq" id="WP_083290284.1">
    <property type="nucleotide sequence ID" value="NZ_CAUPJD010000032.1"/>
</dbReference>
<feature type="transmembrane region" description="Helical" evidence="1">
    <location>
        <begin position="21"/>
        <end position="46"/>
    </location>
</feature>
<dbReference type="EMBL" id="JACDTZ010000002">
    <property type="protein sequence ID" value="MBA5245041.1"/>
    <property type="molecule type" value="Genomic_DNA"/>
</dbReference>
<feature type="transmembrane region" description="Helical" evidence="1">
    <location>
        <begin position="52"/>
        <end position="71"/>
    </location>
</feature>
<keyword evidence="1" id="KW-0812">Transmembrane</keyword>
<accession>A0A7W2EC75</accession>
<gene>
    <name evidence="2" type="ORF">H0193_09540</name>
</gene>
<proteinExistence type="predicted"/>
<dbReference type="Pfam" id="PF14012">
    <property type="entry name" value="DUF4229"/>
    <property type="match status" value="1"/>
</dbReference>
<dbReference type="InterPro" id="IPR025323">
    <property type="entry name" value="DUF4229"/>
</dbReference>
<sequence length="103" mass="11397">MTDQRSPQVDPGAKSRANKAVAIYGLDRLLLFIALTVVIQLAAVLIGAPVPVIMSALLALIVAFPLSMLLFKRHRIEANEAVAELKHQRQARKDWIQSELAER</sequence>
<dbReference type="AlphaFoldDB" id="A0A7W2EC75"/>
<evidence type="ECO:0000313" key="2">
    <source>
        <dbReference type="EMBL" id="MBA5245041.1"/>
    </source>
</evidence>
<organism evidence="2 3">
    <name type="scientific">Corynebacterium haemomassiliense</name>
    <dbReference type="NCBI Taxonomy" id="2754726"/>
    <lineage>
        <taxon>Bacteria</taxon>
        <taxon>Bacillati</taxon>
        <taxon>Actinomycetota</taxon>
        <taxon>Actinomycetes</taxon>
        <taxon>Mycobacteriales</taxon>
        <taxon>Corynebacteriaceae</taxon>
        <taxon>Corynebacterium</taxon>
    </lineage>
</organism>
<reference evidence="2 3" key="1">
    <citation type="submission" date="2020-07" db="EMBL/GenBank/DDBJ databases">
        <title>Draft genome and description of Corynebacterium haemomassiliense strain Marseile-Q3615 sp. nov.</title>
        <authorList>
            <person name="Boxberger M."/>
            <person name="La Scola B."/>
        </authorList>
    </citation>
    <scope>NUCLEOTIDE SEQUENCE [LARGE SCALE GENOMIC DNA]</scope>
    <source>
        <strain evidence="2 3">Marseille-Q3615</strain>
    </source>
</reference>